<evidence type="ECO:0000313" key="2">
    <source>
        <dbReference type="Proteomes" id="UP000034107"/>
    </source>
</evidence>
<gene>
    <name evidence="1" type="ORF">UX31_C0028G0001</name>
</gene>
<sequence>MRGKNDVPSVFLTLCRIGEMSRQEIDDSWSKITDKTFLEFSRWLIDETKLSDSQAVGLQKLVEAPQGEEQKALGQLVQTFSPDQKQQASAKLLSSLVANLQEFYNTLYQGKTMEQKQVIDAFLKSKEEN</sequence>
<name>A0A0G1NJM9_9BACT</name>
<dbReference type="AlphaFoldDB" id="A0A0G1NJM9"/>
<organism evidence="1 2">
    <name type="scientific">Candidatus Nomurabacteria bacterium GW2011_GWA1_46_11</name>
    <dbReference type="NCBI Taxonomy" id="1618732"/>
    <lineage>
        <taxon>Bacteria</taxon>
        <taxon>Candidatus Nomuraibacteriota</taxon>
    </lineage>
</organism>
<comment type="caution">
    <text evidence="1">The sequence shown here is derived from an EMBL/GenBank/DDBJ whole genome shotgun (WGS) entry which is preliminary data.</text>
</comment>
<proteinExistence type="predicted"/>
<dbReference type="Proteomes" id="UP000034107">
    <property type="component" value="Unassembled WGS sequence"/>
</dbReference>
<accession>A0A0G1NJM9</accession>
<dbReference type="EMBL" id="LCLS01000028">
    <property type="protein sequence ID" value="KKU20779.1"/>
    <property type="molecule type" value="Genomic_DNA"/>
</dbReference>
<protein>
    <submittedName>
        <fullName evidence="1">Uncharacterized protein</fullName>
    </submittedName>
</protein>
<reference evidence="1 2" key="1">
    <citation type="journal article" date="2015" name="Nature">
        <title>rRNA introns, odd ribosomes, and small enigmatic genomes across a large radiation of phyla.</title>
        <authorList>
            <person name="Brown C.T."/>
            <person name="Hug L.A."/>
            <person name="Thomas B.C."/>
            <person name="Sharon I."/>
            <person name="Castelle C.J."/>
            <person name="Singh A."/>
            <person name="Wilkins M.J."/>
            <person name="Williams K.H."/>
            <person name="Banfield J.F."/>
        </authorList>
    </citation>
    <scope>NUCLEOTIDE SEQUENCE [LARGE SCALE GENOMIC DNA]</scope>
</reference>
<evidence type="ECO:0000313" key="1">
    <source>
        <dbReference type="EMBL" id="KKU20779.1"/>
    </source>
</evidence>